<evidence type="ECO:0000256" key="8">
    <source>
        <dbReference type="ARBA" id="ARBA00023125"/>
    </source>
</evidence>
<dbReference type="Pfam" id="PF00772">
    <property type="entry name" value="DnaB"/>
    <property type="match status" value="1"/>
</dbReference>
<name>A0A9D9H2D5_9BACT</name>
<feature type="domain" description="SF4 helicase" evidence="15">
    <location>
        <begin position="198"/>
        <end position="468"/>
    </location>
</feature>
<evidence type="ECO:0000313" key="16">
    <source>
        <dbReference type="EMBL" id="MBO8432847.1"/>
    </source>
</evidence>
<evidence type="ECO:0000259" key="15">
    <source>
        <dbReference type="PROSITE" id="PS51199"/>
    </source>
</evidence>
<evidence type="ECO:0000256" key="9">
    <source>
        <dbReference type="ARBA" id="ARBA00023235"/>
    </source>
</evidence>
<evidence type="ECO:0000256" key="7">
    <source>
        <dbReference type="ARBA" id="ARBA00022840"/>
    </source>
</evidence>
<dbReference type="GO" id="GO:0003677">
    <property type="term" value="F:DNA binding"/>
    <property type="evidence" value="ECO:0007669"/>
    <property type="project" value="UniProtKB-UniRule"/>
</dbReference>
<dbReference type="InterPro" id="IPR007694">
    <property type="entry name" value="DNA_helicase_DnaB-like_C"/>
</dbReference>
<dbReference type="InterPro" id="IPR003593">
    <property type="entry name" value="AAA+_ATPase"/>
</dbReference>
<dbReference type="PANTHER" id="PTHR30153">
    <property type="entry name" value="REPLICATIVE DNA HELICASE DNAB"/>
    <property type="match status" value="1"/>
</dbReference>
<comment type="function">
    <text evidence="10 13">The main replicative DNA helicase, it participates in initiation and elongation during chromosome replication. Travels ahead of the DNA replisome, separating dsDNA into templates for DNA synthesis. A processive ATP-dependent 5'-3' DNA helicase it has DNA-dependent ATPase activity.</text>
</comment>
<dbReference type="InterPro" id="IPR036185">
    <property type="entry name" value="DNA_heli_DnaB-like_N_sf"/>
</dbReference>
<evidence type="ECO:0000256" key="2">
    <source>
        <dbReference type="ARBA" id="ARBA00022515"/>
    </source>
</evidence>
<evidence type="ECO:0000256" key="11">
    <source>
        <dbReference type="ARBA" id="ARBA00048954"/>
    </source>
</evidence>
<keyword evidence="4 13" id="KW-0547">Nucleotide-binding</keyword>
<dbReference type="PROSITE" id="PS51199">
    <property type="entry name" value="SF4_HELICASE"/>
    <property type="match status" value="1"/>
</dbReference>
<comment type="catalytic activity">
    <reaction evidence="11 13">
        <text>ATP + H2O = ADP + phosphate + H(+)</text>
        <dbReference type="Rhea" id="RHEA:13065"/>
        <dbReference type="ChEBI" id="CHEBI:15377"/>
        <dbReference type="ChEBI" id="CHEBI:15378"/>
        <dbReference type="ChEBI" id="CHEBI:30616"/>
        <dbReference type="ChEBI" id="CHEBI:43474"/>
        <dbReference type="ChEBI" id="CHEBI:456216"/>
        <dbReference type="EC" id="5.6.2.3"/>
    </reaction>
</comment>
<evidence type="ECO:0000256" key="13">
    <source>
        <dbReference type="RuleBase" id="RU362085"/>
    </source>
</evidence>
<dbReference type="GO" id="GO:0005524">
    <property type="term" value="F:ATP binding"/>
    <property type="evidence" value="ECO:0007669"/>
    <property type="project" value="UniProtKB-UniRule"/>
</dbReference>
<reference evidence="16" key="2">
    <citation type="journal article" date="2021" name="PeerJ">
        <title>Extensive microbial diversity within the chicken gut microbiome revealed by metagenomics and culture.</title>
        <authorList>
            <person name="Gilroy R."/>
            <person name="Ravi A."/>
            <person name="Getino M."/>
            <person name="Pursley I."/>
            <person name="Horton D.L."/>
            <person name="Alikhan N.F."/>
            <person name="Baker D."/>
            <person name="Gharbi K."/>
            <person name="Hall N."/>
            <person name="Watson M."/>
            <person name="Adriaenssens E.M."/>
            <person name="Foster-Nyarko E."/>
            <person name="Jarju S."/>
            <person name="Secka A."/>
            <person name="Antonio M."/>
            <person name="Oren A."/>
            <person name="Chaudhuri R.R."/>
            <person name="La Ragione R."/>
            <person name="Hildebrand F."/>
            <person name="Pallen M.J."/>
        </authorList>
    </citation>
    <scope>NUCLEOTIDE SEQUENCE</scope>
    <source>
        <strain evidence="16">2889</strain>
    </source>
</reference>
<evidence type="ECO:0000313" key="17">
    <source>
        <dbReference type="Proteomes" id="UP000823612"/>
    </source>
</evidence>
<organism evidence="16 17">
    <name type="scientific">Candidatus Pullibacteroides excrementavium</name>
    <dbReference type="NCBI Taxonomy" id="2840905"/>
    <lineage>
        <taxon>Bacteria</taxon>
        <taxon>Pseudomonadati</taxon>
        <taxon>Bacteroidota</taxon>
        <taxon>Bacteroidia</taxon>
        <taxon>Bacteroidales</taxon>
        <taxon>Candidatus Pullibacteroides</taxon>
    </lineage>
</organism>
<keyword evidence="5 13" id="KW-0378">Hydrolase</keyword>
<dbReference type="GO" id="GO:1990077">
    <property type="term" value="C:primosome complex"/>
    <property type="evidence" value="ECO:0007669"/>
    <property type="project" value="UniProtKB-UniRule"/>
</dbReference>
<dbReference type="InterPro" id="IPR007693">
    <property type="entry name" value="DNA_helicase_DnaB-like_N"/>
</dbReference>
<dbReference type="SUPFAM" id="SSF52540">
    <property type="entry name" value="P-loop containing nucleoside triphosphate hydrolases"/>
    <property type="match status" value="1"/>
</dbReference>
<keyword evidence="8 13" id="KW-0238">DNA-binding</keyword>
<comment type="caution">
    <text evidence="16">The sequence shown here is derived from an EMBL/GenBank/DDBJ whole genome shotgun (WGS) entry which is preliminary data.</text>
</comment>
<dbReference type="PANTHER" id="PTHR30153:SF2">
    <property type="entry name" value="REPLICATIVE DNA HELICASE"/>
    <property type="match status" value="1"/>
</dbReference>
<accession>A0A9D9H2D5</accession>
<dbReference type="EMBL" id="JADIMZ010000091">
    <property type="protein sequence ID" value="MBO8432847.1"/>
    <property type="molecule type" value="Genomic_DNA"/>
</dbReference>
<dbReference type="GO" id="GO:0005829">
    <property type="term" value="C:cytosol"/>
    <property type="evidence" value="ECO:0007669"/>
    <property type="project" value="TreeGrafter"/>
</dbReference>
<evidence type="ECO:0000256" key="10">
    <source>
        <dbReference type="ARBA" id="ARBA00044932"/>
    </source>
</evidence>
<dbReference type="Gene3D" id="1.10.860.10">
    <property type="entry name" value="DNAb Helicase, Chain A"/>
    <property type="match status" value="1"/>
</dbReference>
<dbReference type="FunFam" id="1.10.860.10:FF:000001">
    <property type="entry name" value="Replicative DNA helicase"/>
    <property type="match status" value="1"/>
</dbReference>
<sequence>MRNEIANQKKKTVRAALADNVFLEQGKLPPQAVEVEQAVLGAMMIDAAAVTDAIDVLRPEYFYKPEHKVIYGAIASLFEKSQAIDIMTVANELKKNGELEVAGGAYYVASLTNKVASAAHIEEHAKIVQQKYIQRELIRVGTEMTKAAYEDASDPLELLDDAESKLLTVGENNFRSDYTDMHLLVKEAIAEVEAVSKQTDKLSGVPSGFPELDRLTSGWQKGTLLILAARPGMGKTAFALTMARNIAVDFKKPVAVFSLEMSSIELVTRLISSETRIPGKKLKQGNLEPYEWEWLNSKVGPLSDAPLYIDDTPALTMFELRAKCRRLKQQHDIQMVFVDYLQLMRGGDAYKGNREQEISQISRQLKGLAKELKIPILALSQLSRAVETRGGDKKPQLSDLRESGAIEQDADMVMFIYRPEYYGLNNTEEMVEGEAQLLIEKHRSGSTGMVKLRFVKEFARFENIGIPEAGDMPSSSYGQMPPNTNFDNVGGRSVVTLPSSINDDIPEDNGEPDFMRRPPRYKW</sequence>
<keyword evidence="7 13" id="KW-0067">ATP-binding</keyword>
<dbReference type="Gene3D" id="3.40.50.300">
    <property type="entry name" value="P-loop containing nucleotide triphosphate hydrolases"/>
    <property type="match status" value="1"/>
</dbReference>
<dbReference type="NCBIfam" id="TIGR00665">
    <property type="entry name" value="DnaB"/>
    <property type="match status" value="1"/>
</dbReference>
<dbReference type="GO" id="GO:0043139">
    <property type="term" value="F:5'-3' DNA helicase activity"/>
    <property type="evidence" value="ECO:0007669"/>
    <property type="project" value="UniProtKB-EC"/>
</dbReference>
<evidence type="ECO:0000256" key="3">
    <source>
        <dbReference type="ARBA" id="ARBA00022705"/>
    </source>
</evidence>
<evidence type="ECO:0000256" key="14">
    <source>
        <dbReference type="SAM" id="MobiDB-lite"/>
    </source>
</evidence>
<keyword evidence="6 13" id="KW-0347">Helicase</keyword>
<dbReference type="InterPro" id="IPR007692">
    <property type="entry name" value="DNA_helicase_DnaB"/>
</dbReference>
<evidence type="ECO:0000256" key="6">
    <source>
        <dbReference type="ARBA" id="ARBA00022806"/>
    </source>
</evidence>
<evidence type="ECO:0000256" key="5">
    <source>
        <dbReference type="ARBA" id="ARBA00022801"/>
    </source>
</evidence>
<feature type="region of interest" description="Disordered" evidence="14">
    <location>
        <begin position="483"/>
        <end position="523"/>
    </location>
</feature>
<dbReference type="NCBIfam" id="NF004384">
    <property type="entry name" value="PRK05748.1"/>
    <property type="match status" value="1"/>
</dbReference>
<dbReference type="GO" id="GO:0006269">
    <property type="term" value="P:DNA replication, synthesis of primer"/>
    <property type="evidence" value="ECO:0007669"/>
    <property type="project" value="UniProtKB-UniRule"/>
</dbReference>
<dbReference type="Pfam" id="PF03796">
    <property type="entry name" value="DnaB_C"/>
    <property type="match status" value="1"/>
</dbReference>
<proteinExistence type="inferred from homology"/>
<comment type="similarity">
    <text evidence="1 13">Belongs to the helicase family. DnaB subfamily.</text>
</comment>
<dbReference type="GO" id="GO:0016787">
    <property type="term" value="F:hydrolase activity"/>
    <property type="evidence" value="ECO:0007669"/>
    <property type="project" value="UniProtKB-KW"/>
</dbReference>
<protein>
    <recommendedName>
        <fullName evidence="12 13">Replicative DNA helicase</fullName>
        <ecNumber evidence="12 13">5.6.2.3</ecNumber>
    </recommendedName>
</protein>
<evidence type="ECO:0000256" key="12">
    <source>
        <dbReference type="NCBIfam" id="TIGR00665"/>
    </source>
</evidence>
<dbReference type="SUPFAM" id="SSF48024">
    <property type="entry name" value="N-terminal domain of DnaB helicase"/>
    <property type="match status" value="1"/>
</dbReference>
<evidence type="ECO:0000256" key="4">
    <source>
        <dbReference type="ARBA" id="ARBA00022741"/>
    </source>
</evidence>
<dbReference type="EC" id="5.6.2.3" evidence="12 13"/>
<evidence type="ECO:0000256" key="1">
    <source>
        <dbReference type="ARBA" id="ARBA00008428"/>
    </source>
</evidence>
<dbReference type="AlphaFoldDB" id="A0A9D9H2D5"/>
<gene>
    <name evidence="16" type="primary">dnaB</name>
    <name evidence="16" type="ORF">IAB08_06095</name>
</gene>
<reference evidence="16" key="1">
    <citation type="submission" date="2020-10" db="EMBL/GenBank/DDBJ databases">
        <authorList>
            <person name="Gilroy R."/>
        </authorList>
    </citation>
    <scope>NUCLEOTIDE SEQUENCE</scope>
    <source>
        <strain evidence="16">2889</strain>
    </source>
</reference>
<dbReference type="InterPro" id="IPR027417">
    <property type="entry name" value="P-loop_NTPase"/>
</dbReference>
<dbReference type="SMART" id="SM00382">
    <property type="entry name" value="AAA"/>
    <property type="match status" value="1"/>
</dbReference>
<dbReference type="CDD" id="cd00984">
    <property type="entry name" value="DnaB_C"/>
    <property type="match status" value="1"/>
</dbReference>
<keyword evidence="9" id="KW-0413">Isomerase</keyword>
<dbReference type="FunFam" id="3.40.50.300:FF:000351">
    <property type="entry name" value="Replicative DNA helicase"/>
    <property type="match status" value="1"/>
</dbReference>
<keyword evidence="2 13" id="KW-0639">Primosome</keyword>
<keyword evidence="3 13" id="KW-0235">DNA replication</keyword>
<dbReference type="Proteomes" id="UP000823612">
    <property type="component" value="Unassembled WGS sequence"/>
</dbReference>
<dbReference type="InterPro" id="IPR016136">
    <property type="entry name" value="DNA_helicase_N/primase_C"/>
</dbReference>